<proteinExistence type="predicted"/>
<evidence type="ECO:0000313" key="1">
    <source>
        <dbReference type="EMBL" id="JAR92053.1"/>
    </source>
</evidence>
<name>A0A147BMQ1_IXORI</name>
<sequence>FAICNYLNTKEFSCTLFMLFIALSVLKRANWSLLLGCFRCFAMPHVHGRTCFFSCALHPEHKKQPITKLTPLLRKRDQEL</sequence>
<accession>A0A147BMQ1</accession>
<organism evidence="1">
    <name type="scientific">Ixodes ricinus</name>
    <name type="common">Common tick</name>
    <name type="synonym">Acarus ricinus</name>
    <dbReference type="NCBI Taxonomy" id="34613"/>
    <lineage>
        <taxon>Eukaryota</taxon>
        <taxon>Metazoa</taxon>
        <taxon>Ecdysozoa</taxon>
        <taxon>Arthropoda</taxon>
        <taxon>Chelicerata</taxon>
        <taxon>Arachnida</taxon>
        <taxon>Acari</taxon>
        <taxon>Parasitiformes</taxon>
        <taxon>Ixodida</taxon>
        <taxon>Ixodoidea</taxon>
        <taxon>Ixodidae</taxon>
        <taxon>Ixodinae</taxon>
        <taxon>Ixodes</taxon>
    </lineage>
</organism>
<protein>
    <submittedName>
        <fullName evidence="1">Uncharacterized protein</fullName>
    </submittedName>
</protein>
<dbReference type="EMBL" id="GEGO01003351">
    <property type="protein sequence ID" value="JAR92053.1"/>
    <property type="molecule type" value="Transcribed_RNA"/>
</dbReference>
<feature type="non-terminal residue" evidence="1">
    <location>
        <position position="1"/>
    </location>
</feature>
<dbReference type="AlphaFoldDB" id="A0A147BMQ1"/>
<reference evidence="1" key="1">
    <citation type="journal article" date="2018" name="PLoS Negl. Trop. Dis.">
        <title>Sialome diversity of ticks revealed by RNAseq of single tick salivary glands.</title>
        <authorList>
            <person name="Perner J."/>
            <person name="Kropackova S."/>
            <person name="Kopacek P."/>
            <person name="Ribeiro J.M."/>
        </authorList>
    </citation>
    <scope>NUCLEOTIDE SEQUENCE</scope>
    <source>
        <strain evidence="1">Siblings of single egg batch collected in Ceske Budejovice</strain>
        <tissue evidence="1">Salivary glands</tissue>
    </source>
</reference>